<dbReference type="Gene3D" id="3.20.20.370">
    <property type="entry name" value="Glycoside hydrolase/deacetylase"/>
    <property type="match status" value="1"/>
</dbReference>
<dbReference type="EMBL" id="QZCW01000002">
    <property type="protein sequence ID" value="MCW5321770.1"/>
    <property type="molecule type" value="Genomic_DNA"/>
</dbReference>
<dbReference type="InterPro" id="IPR005501">
    <property type="entry name" value="LamB/YcsF/PxpA-like"/>
</dbReference>
<dbReference type="InterPro" id="IPR011330">
    <property type="entry name" value="Glyco_hydro/deAcase_b/a-brl"/>
</dbReference>
<dbReference type="EC" id="3.5.2.9" evidence="1"/>
<accession>A0ABT3KVE7</accession>
<evidence type="ECO:0000313" key="1">
    <source>
        <dbReference type="EMBL" id="MCW5321770.1"/>
    </source>
</evidence>
<dbReference type="GO" id="GO:0017168">
    <property type="term" value="F:5-oxoprolinase (ATP-hydrolyzing) activity"/>
    <property type="evidence" value="ECO:0007669"/>
    <property type="project" value="UniProtKB-EC"/>
</dbReference>
<dbReference type="NCBIfam" id="NF003814">
    <property type="entry name" value="PRK05406.1-3"/>
    <property type="match status" value="1"/>
</dbReference>
<proteinExistence type="predicted"/>
<evidence type="ECO:0000313" key="2">
    <source>
        <dbReference type="Proteomes" id="UP001208935"/>
    </source>
</evidence>
<dbReference type="SUPFAM" id="SSF88713">
    <property type="entry name" value="Glycoside hydrolase/deacetylase"/>
    <property type="match status" value="1"/>
</dbReference>
<dbReference type="Proteomes" id="UP001208935">
    <property type="component" value="Unassembled WGS sequence"/>
</dbReference>
<comment type="caution">
    <text evidence="1">The sequence shown here is derived from an EMBL/GenBank/DDBJ whole genome shotgun (WGS) entry which is preliminary data.</text>
</comment>
<name>A0ABT3KVE7_9BURK</name>
<dbReference type="GeneID" id="77319998"/>
<gene>
    <name evidence="1" type="primary">pxpA</name>
    <name evidence="1" type="ORF">D5039_11580</name>
</gene>
<dbReference type="PANTHER" id="PTHR30292:SF0">
    <property type="entry name" value="5-OXOPROLINASE SUBUNIT A"/>
    <property type="match status" value="1"/>
</dbReference>
<protein>
    <submittedName>
        <fullName evidence="1">5-oxoprolinase subunit PxpA</fullName>
        <ecNumber evidence="1">3.5.2.9</ecNumber>
    </submittedName>
</protein>
<sequence>MKKTQIDLNSDMGEGFGPWTIGDGVDEQLMPLISSANIATGFHAGDPNIMRKTVGMARQHGVGIGAHPGLRDRQGFGRRHIDAPAHELLHDMLYQLGALREFARLEGLALQHIKPHGALYMHVARDEALALALVEALQRIDPGLYLYCMDGSTVHRVAQALGQPVVREFYADRDYDQSGSMVFTRRVAALDPERVARKVARACTEGLVHTVEGRDISVAFDSVCIHSDTPGALDLLRATRRALDEKQIRVVGANMLALA</sequence>
<dbReference type="PANTHER" id="PTHR30292">
    <property type="entry name" value="UNCHARACTERIZED PROTEIN YBGL-RELATED"/>
    <property type="match status" value="1"/>
</dbReference>
<dbReference type="Pfam" id="PF03746">
    <property type="entry name" value="LamB_YcsF"/>
    <property type="match status" value="1"/>
</dbReference>
<keyword evidence="1" id="KW-0378">Hydrolase</keyword>
<keyword evidence="2" id="KW-1185">Reference proteome</keyword>
<organism evidence="1 2">
    <name type="scientific">Verminephrobacter aporrectodeae subsp. tuberculatae</name>
    <dbReference type="NCBI Taxonomy" id="1110392"/>
    <lineage>
        <taxon>Bacteria</taxon>
        <taxon>Pseudomonadati</taxon>
        <taxon>Pseudomonadota</taxon>
        <taxon>Betaproteobacteria</taxon>
        <taxon>Burkholderiales</taxon>
        <taxon>Comamonadaceae</taxon>
        <taxon>Verminephrobacter</taxon>
    </lineage>
</organism>
<reference evidence="2" key="1">
    <citation type="submission" date="2023-07" db="EMBL/GenBank/DDBJ databases">
        <title>Verminephrobacter genomes.</title>
        <authorList>
            <person name="Lund M.B."/>
        </authorList>
    </citation>
    <scope>NUCLEOTIDE SEQUENCE [LARGE SCALE GENOMIC DNA]</scope>
    <source>
        <strain evidence="2">AtM5-05</strain>
    </source>
</reference>
<dbReference type="NCBIfam" id="NF003816">
    <property type="entry name" value="PRK05406.1-5"/>
    <property type="match status" value="1"/>
</dbReference>
<dbReference type="RefSeq" id="WP_010104429.1">
    <property type="nucleotide sequence ID" value="NZ_QZCV01000002.1"/>
</dbReference>